<evidence type="ECO:0000256" key="1">
    <source>
        <dbReference type="ARBA" id="ARBA00008764"/>
    </source>
</evidence>
<dbReference type="InterPro" id="IPR009003">
    <property type="entry name" value="Peptidase_S1_PA"/>
</dbReference>
<keyword evidence="4 6" id="KW-0378">Hydrolase</keyword>
<dbReference type="InterPro" id="IPR050966">
    <property type="entry name" value="Glutamyl_endopeptidase"/>
</dbReference>
<name>A0A9P4KIT3_9PLEO</name>
<dbReference type="EC" id="3.4.21.-" evidence="6"/>
<evidence type="ECO:0000256" key="5">
    <source>
        <dbReference type="ARBA" id="ARBA00022825"/>
    </source>
</evidence>
<dbReference type="EMBL" id="ML986584">
    <property type="protein sequence ID" value="KAF2268878.1"/>
    <property type="molecule type" value="Genomic_DNA"/>
</dbReference>
<dbReference type="GO" id="GO:0008236">
    <property type="term" value="F:serine-type peptidase activity"/>
    <property type="evidence" value="ECO:0007669"/>
    <property type="project" value="UniProtKB-KW"/>
</dbReference>
<dbReference type="InterPro" id="IPR008256">
    <property type="entry name" value="Peptidase_S1B"/>
</dbReference>
<dbReference type="OrthoDB" id="5367135at2759"/>
<evidence type="ECO:0000256" key="4">
    <source>
        <dbReference type="ARBA" id="ARBA00022801"/>
    </source>
</evidence>
<keyword evidence="5 6" id="KW-0720">Serine protease</keyword>
<reference evidence="8" key="1">
    <citation type="journal article" date="2020" name="Stud. Mycol.">
        <title>101 Dothideomycetes genomes: A test case for predicting lifestyles and emergence of pathogens.</title>
        <authorList>
            <person name="Haridas S."/>
            <person name="Albert R."/>
            <person name="Binder M."/>
            <person name="Bloem J."/>
            <person name="LaButti K."/>
            <person name="Salamov A."/>
            <person name="Andreopoulos B."/>
            <person name="Baker S."/>
            <person name="Barry K."/>
            <person name="Bills G."/>
            <person name="Bluhm B."/>
            <person name="Cannon C."/>
            <person name="Castanera R."/>
            <person name="Culley D."/>
            <person name="Daum C."/>
            <person name="Ezra D."/>
            <person name="Gonzalez J."/>
            <person name="Henrissat B."/>
            <person name="Kuo A."/>
            <person name="Liang C."/>
            <person name="Lipzen A."/>
            <person name="Lutzoni F."/>
            <person name="Magnuson J."/>
            <person name="Mondo S."/>
            <person name="Nolan M."/>
            <person name="Ohm R."/>
            <person name="Pangilinan J."/>
            <person name="Park H.-J."/>
            <person name="Ramirez L."/>
            <person name="Alfaro M."/>
            <person name="Sun H."/>
            <person name="Tritt A."/>
            <person name="Yoshinaga Y."/>
            <person name="Zwiers L.-H."/>
            <person name="Turgeon B."/>
            <person name="Goodwin S."/>
            <person name="Spatafora J."/>
            <person name="Crous P."/>
            <person name="Grigoriev I."/>
        </authorList>
    </citation>
    <scope>NUCLEOTIDE SEQUENCE [LARGE SCALE GENOMIC DNA]</scope>
    <source>
        <strain evidence="8">CBS 304.66</strain>
    </source>
</reference>
<protein>
    <recommendedName>
        <fullName evidence="6">Serine protease</fullName>
        <ecNumber evidence="6">3.4.21.-</ecNumber>
    </recommendedName>
</protein>
<accession>A0A9P4KIT3</accession>
<keyword evidence="3" id="KW-0732">Signal</keyword>
<dbReference type="AlphaFoldDB" id="A0A9P4KIT3"/>
<evidence type="ECO:0000256" key="3">
    <source>
        <dbReference type="ARBA" id="ARBA00022729"/>
    </source>
</evidence>
<evidence type="ECO:0000256" key="6">
    <source>
        <dbReference type="RuleBase" id="RU004296"/>
    </source>
</evidence>
<proteinExistence type="inferred from homology"/>
<sequence>MTENQPLRASDEPYKWICRIQTTWDDKETRGTGFLVNIPRTDVRCIVTAGHNLVRPPLNQGGQNLKPKEVKLTFVEKKESYISKPSEWNVNEIYQDHPVDDNAAYDYALIAVAEQDAKGKVFERGGFGYTIRVTEDVINHSQVSVYGYPIDMKDNEPFVPKGGRGSARVEHKRILYDINTAVGVSGGPVWISHRTGDNTVVGIHNYGKKPGKHEAYATWLTLEVLEKMLKWIKYPGSSQSVQVMFREPKGAINSDYFLCMPKKPSNSAISRCNAFSVRGTSTDATTNFAFIPIEAQSYRESTSGANQHTNIYIIRPQGSALGLASYGKNVVFAAYEPVQEQAWFTVEKLSPSREIYVIRKKRILDEKNPEYVRINCETIKKSSQVALQCPHLGPRANVDLIRTEDHPGKPDVWFEIK</sequence>
<organism evidence="7 8">
    <name type="scientific">Lojkania enalia</name>
    <dbReference type="NCBI Taxonomy" id="147567"/>
    <lineage>
        <taxon>Eukaryota</taxon>
        <taxon>Fungi</taxon>
        <taxon>Dikarya</taxon>
        <taxon>Ascomycota</taxon>
        <taxon>Pezizomycotina</taxon>
        <taxon>Dothideomycetes</taxon>
        <taxon>Pleosporomycetidae</taxon>
        <taxon>Pleosporales</taxon>
        <taxon>Pleosporales incertae sedis</taxon>
        <taxon>Lojkania</taxon>
    </lineage>
</organism>
<comment type="similarity">
    <text evidence="1 6">Belongs to the peptidase S1B family.</text>
</comment>
<dbReference type="PANTHER" id="PTHR15462:SF8">
    <property type="entry name" value="SERINE PROTEASE"/>
    <property type="match status" value="1"/>
</dbReference>
<keyword evidence="2 6" id="KW-0645">Protease</keyword>
<evidence type="ECO:0000313" key="7">
    <source>
        <dbReference type="EMBL" id="KAF2268878.1"/>
    </source>
</evidence>
<dbReference type="PANTHER" id="PTHR15462">
    <property type="entry name" value="SERINE PROTEASE"/>
    <property type="match status" value="1"/>
</dbReference>
<gene>
    <name evidence="7" type="ORF">CC78DRAFT_575418</name>
</gene>
<keyword evidence="8" id="KW-1185">Reference proteome</keyword>
<evidence type="ECO:0000256" key="2">
    <source>
        <dbReference type="ARBA" id="ARBA00022670"/>
    </source>
</evidence>
<dbReference type="PRINTS" id="PR00839">
    <property type="entry name" value="V8PROTEASE"/>
</dbReference>
<dbReference type="Gene3D" id="2.40.10.10">
    <property type="entry name" value="Trypsin-like serine proteases"/>
    <property type="match status" value="2"/>
</dbReference>
<comment type="caution">
    <text evidence="7">The sequence shown here is derived from an EMBL/GenBank/DDBJ whole genome shotgun (WGS) entry which is preliminary data.</text>
</comment>
<dbReference type="SUPFAM" id="SSF50494">
    <property type="entry name" value="Trypsin-like serine proteases"/>
    <property type="match status" value="1"/>
</dbReference>
<evidence type="ECO:0000313" key="8">
    <source>
        <dbReference type="Proteomes" id="UP000800093"/>
    </source>
</evidence>
<dbReference type="Proteomes" id="UP000800093">
    <property type="component" value="Unassembled WGS sequence"/>
</dbReference>
<dbReference type="GO" id="GO:0006508">
    <property type="term" value="P:proteolysis"/>
    <property type="evidence" value="ECO:0007669"/>
    <property type="project" value="UniProtKB-KW"/>
</dbReference>
<dbReference type="InterPro" id="IPR043504">
    <property type="entry name" value="Peptidase_S1_PA_chymotrypsin"/>
</dbReference>